<evidence type="ECO:0000313" key="1">
    <source>
        <dbReference type="EMBL" id="KAH7657224.1"/>
    </source>
</evidence>
<name>A0ACB7UA71_DIOAL</name>
<proteinExistence type="predicted"/>
<protein>
    <submittedName>
        <fullName evidence="1">Non-specific serine/threonine protein kinase protein</fullName>
        <ecNumber evidence="1">2.7.11.1</ecNumber>
    </submittedName>
</protein>
<accession>A0ACB7UA71</accession>
<keyword evidence="1" id="KW-0723">Serine/threonine-protein kinase</keyword>
<reference evidence="2" key="1">
    <citation type="journal article" date="2022" name="Nat. Commun.">
        <title>Chromosome evolution and the genetic basis of agronomically important traits in greater yam.</title>
        <authorList>
            <person name="Bredeson J.V."/>
            <person name="Lyons J.B."/>
            <person name="Oniyinde I.O."/>
            <person name="Okereke N.R."/>
            <person name="Kolade O."/>
            <person name="Nnabue I."/>
            <person name="Nwadili C.O."/>
            <person name="Hribova E."/>
            <person name="Parker M."/>
            <person name="Nwogha J."/>
            <person name="Shu S."/>
            <person name="Carlson J."/>
            <person name="Kariba R."/>
            <person name="Muthemba S."/>
            <person name="Knop K."/>
            <person name="Barton G.J."/>
            <person name="Sherwood A.V."/>
            <person name="Lopez-Montes A."/>
            <person name="Asiedu R."/>
            <person name="Jamnadass R."/>
            <person name="Muchugi A."/>
            <person name="Goodstein D."/>
            <person name="Egesi C.N."/>
            <person name="Featherston J."/>
            <person name="Asfaw A."/>
            <person name="Simpson G.G."/>
            <person name="Dolezel J."/>
            <person name="Hendre P.S."/>
            <person name="Van Deynze A."/>
            <person name="Kumar P.L."/>
            <person name="Obidiegwu J.E."/>
            <person name="Bhattacharjee R."/>
            <person name="Rokhsar D.S."/>
        </authorList>
    </citation>
    <scope>NUCLEOTIDE SEQUENCE [LARGE SCALE GENOMIC DNA]</scope>
    <source>
        <strain evidence="2">cv. TDa95/00328</strain>
    </source>
</reference>
<keyword evidence="1" id="KW-0808">Transferase</keyword>
<evidence type="ECO:0000313" key="2">
    <source>
        <dbReference type="Proteomes" id="UP000827976"/>
    </source>
</evidence>
<organism evidence="1 2">
    <name type="scientific">Dioscorea alata</name>
    <name type="common">Purple yam</name>
    <dbReference type="NCBI Taxonomy" id="55571"/>
    <lineage>
        <taxon>Eukaryota</taxon>
        <taxon>Viridiplantae</taxon>
        <taxon>Streptophyta</taxon>
        <taxon>Embryophyta</taxon>
        <taxon>Tracheophyta</taxon>
        <taxon>Spermatophyta</taxon>
        <taxon>Magnoliopsida</taxon>
        <taxon>Liliopsida</taxon>
        <taxon>Dioscoreales</taxon>
        <taxon>Dioscoreaceae</taxon>
        <taxon>Dioscorea</taxon>
    </lineage>
</organism>
<keyword evidence="1" id="KW-0418">Kinase</keyword>
<dbReference type="EMBL" id="CM037027">
    <property type="protein sequence ID" value="KAH7657224.1"/>
    <property type="molecule type" value="Genomic_DNA"/>
</dbReference>
<dbReference type="EC" id="2.7.11.1" evidence="1"/>
<sequence>MEMRVANLFLFFCSSIAVLLIAPTAKAILLGNETDKLALLAFKKGIIKDPSGALNSWNDTIHFCDWEGVSCSSQQPQRVITLNLSNRGLEGSISPSIGNLSFLRRMLLMDNGLYGEIPGDFGRLHSLRVLNLSFNSIHGEIPANLSHCSELITIQLENNNLTGVIPAELGSTPKLKSLALDNNFLNGVIPPSLGNLSSLMEISLLYNSLQGDIPTELGNLANLTFFQVAGNMLSGTIPSKLLNLSSLYYFSAAGNHLHGTLPPSIGTNLPNLQVLFLDINQFTGPIPMSLTNISSLEALDLSQNNFSGKIPSEWGRLQNLVLLNVISNQLEASNADGWQFLDSLTNCSQLQMLFIGVNQLGGTLPTSIANLSTTMQRLRIGFNPITGTIPSGIQNLINLNMLDTAYCNLGGSIPEGIGKLANLQLFDLSSNHFTGKIPSSIGNLTQLNTLYLLDNEFLGQLPASLGNLQQLAIMDLSNNSFSGSIPKEVVSLPYISQYIDLSNNLLEGSLPSEVGTMKNLRQLSISRNKLSGEIPVALGQCEIMEELALDNNLLEGTIPQTLRNMKGLRKLDLSHNNLSGVIPPSFSDLRVLQEVDLSHNNLSGSIPESIQNLNSLFYLNLSYNQLQGKVPVKGVFANSTAISITGNEGLCGGISHIHLNACPLVTTKKRKGWPLWLKIIIPIAGALLLCVILLAILALVHQKQRKRKKTPELSLLEEERYPRFTYAELAKATEGFSSDNLIGSGRYGSVYKGSLDNGQTMVAVKVFKLQEIGASKSFLTECEAVRRIRHRNLVKIITSCSSVDHQGRDFKALVFEYMPNGNLETWLHPEDDGQQQLKQLSLIQRLNVAINIADALDYLHHSSQPPMVHCDLKPSNVLLDKDMNAHVGDFGLAKFLSETMSQSLHDSNSTIGIKGTVGYVALEYGAGSQVSTSGDIYSYGIILLEMFTGKRPTNDMFKEGLSIREFAGKGATSEHAMEILDEIMFIEGKGNANKNEIMWIKECLDSVLEVALSCSNPSPRERMRINDAVAKLHVIRNEYLGAKRQYTDESKRKGEH</sequence>
<keyword evidence="2" id="KW-1185">Reference proteome</keyword>
<dbReference type="Proteomes" id="UP000827976">
    <property type="component" value="Chromosome 17"/>
</dbReference>
<comment type="caution">
    <text evidence="1">The sequence shown here is derived from an EMBL/GenBank/DDBJ whole genome shotgun (WGS) entry which is preliminary data.</text>
</comment>
<gene>
    <name evidence="1" type="ORF">IHE45_17G007200</name>
</gene>